<sequence length="202" mass="22809">MSYLLSSSIIKALSEKNPPVGIAYFFFDGRDSQKALQLHENLIRSLISQFSHQCRGTPAQLADLYNRYGDHQQPSVFDLQDTLRDILDGFLAAYIVIDALDECTDRERTLNWVSKLLGGGIDHKAKNLHVVVTSRPEQDIEGVLRPFDPHAIDVGEATANKDIIKYIEFQMESKLKGFDENTRKEIKSTLRDHADGSYVPPC</sequence>
<gene>
    <name evidence="3" type="ORF">GALMADRAFT_76164</name>
</gene>
<evidence type="ECO:0000256" key="1">
    <source>
        <dbReference type="ARBA" id="ARBA00022737"/>
    </source>
</evidence>
<dbReference type="InterPro" id="IPR027417">
    <property type="entry name" value="P-loop_NTPase"/>
</dbReference>
<evidence type="ECO:0000313" key="4">
    <source>
        <dbReference type="Proteomes" id="UP000027222"/>
    </source>
</evidence>
<evidence type="ECO:0000313" key="3">
    <source>
        <dbReference type="EMBL" id="KDR70452.1"/>
    </source>
</evidence>
<accession>A0A067SKE7</accession>
<proteinExistence type="predicted"/>
<feature type="domain" description="Nephrocystin 3-like N-terminal" evidence="2">
    <location>
        <begin position="5"/>
        <end position="135"/>
    </location>
</feature>
<dbReference type="Pfam" id="PF24883">
    <property type="entry name" value="NPHP3_N"/>
    <property type="match status" value="1"/>
</dbReference>
<evidence type="ECO:0000259" key="2">
    <source>
        <dbReference type="Pfam" id="PF24883"/>
    </source>
</evidence>
<dbReference type="PANTHER" id="PTHR10039:SF16">
    <property type="entry name" value="GPI INOSITOL-DEACYLASE"/>
    <property type="match status" value="1"/>
</dbReference>
<keyword evidence="1" id="KW-0677">Repeat</keyword>
<organism evidence="3 4">
    <name type="scientific">Galerina marginata (strain CBS 339.88)</name>
    <dbReference type="NCBI Taxonomy" id="685588"/>
    <lineage>
        <taxon>Eukaryota</taxon>
        <taxon>Fungi</taxon>
        <taxon>Dikarya</taxon>
        <taxon>Basidiomycota</taxon>
        <taxon>Agaricomycotina</taxon>
        <taxon>Agaricomycetes</taxon>
        <taxon>Agaricomycetidae</taxon>
        <taxon>Agaricales</taxon>
        <taxon>Agaricineae</taxon>
        <taxon>Strophariaceae</taxon>
        <taxon>Galerina</taxon>
    </lineage>
</organism>
<dbReference type="Proteomes" id="UP000027222">
    <property type="component" value="Unassembled WGS sequence"/>
</dbReference>
<dbReference type="EMBL" id="KL142397">
    <property type="protein sequence ID" value="KDR70452.1"/>
    <property type="molecule type" value="Genomic_DNA"/>
</dbReference>
<dbReference type="OrthoDB" id="7464126at2759"/>
<keyword evidence="4" id="KW-1185">Reference proteome</keyword>
<dbReference type="AlphaFoldDB" id="A0A067SKE7"/>
<dbReference type="STRING" id="685588.A0A067SKE7"/>
<protein>
    <recommendedName>
        <fullName evidence="2">Nephrocystin 3-like N-terminal domain-containing protein</fullName>
    </recommendedName>
</protein>
<dbReference type="Gene3D" id="3.40.50.300">
    <property type="entry name" value="P-loop containing nucleotide triphosphate hydrolases"/>
    <property type="match status" value="1"/>
</dbReference>
<dbReference type="InterPro" id="IPR056884">
    <property type="entry name" value="NPHP3-like_N"/>
</dbReference>
<reference evidence="4" key="1">
    <citation type="journal article" date="2014" name="Proc. Natl. Acad. Sci. U.S.A.">
        <title>Extensive sampling of basidiomycete genomes demonstrates inadequacy of the white-rot/brown-rot paradigm for wood decay fungi.</title>
        <authorList>
            <person name="Riley R."/>
            <person name="Salamov A.A."/>
            <person name="Brown D.W."/>
            <person name="Nagy L.G."/>
            <person name="Floudas D."/>
            <person name="Held B.W."/>
            <person name="Levasseur A."/>
            <person name="Lombard V."/>
            <person name="Morin E."/>
            <person name="Otillar R."/>
            <person name="Lindquist E.A."/>
            <person name="Sun H."/>
            <person name="LaButti K.M."/>
            <person name="Schmutz J."/>
            <person name="Jabbour D."/>
            <person name="Luo H."/>
            <person name="Baker S.E."/>
            <person name="Pisabarro A.G."/>
            <person name="Walton J.D."/>
            <person name="Blanchette R.A."/>
            <person name="Henrissat B."/>
            <person name="Martin F."/>
            <person name="Cullen D."/>
            <person name="Hibbett D.S."/>
            <person name="Grigoriev I.V."/>
        </authorList>
    </citation>
    <scope>NUCLEOTIDE SEQUENCE [LARGE SCALE GENOMIC DNA]</scope>
    <source>
        <strain evidence="4">CBS 339.88</strain>
    </source>
</reference>
<dbReference type="HOGENOM" id="CLU_1294484_0_0_1"/>
<name>A0A067SKE7_GALM3</name>
<dbReference type="PANTHER" id="PTHR10039">
    <property type="entry name" value="AMELOGENIN"/>
    <property type="match status" value="1"/>
</dbReference>